<dbReference type="Gene3D" id="3.40.830.10">
    <property type="entry name" value="LigB-like"/>
    <property type="match status" value="1"/>
</dbReference>
<evidence type="ECO:0000313" key="2">
    <source>
        <dbReference type="Proteomes" id="UP000479526"/>
    </source>
</evidence>
<accession>A0A7C9P0G4</accession>
<dbReference type="Proteomes" id="UP000479526">
    <property type="component" value="Unassembled WGS sequence"/>
</dbReference>
<sequence length="218" mass="22074">MLVAAAVCPNPPLIVPSLAGGAAAELDDLRAACAEAVAVLHSASPDLLAIVGGADDGRVHPPSAAGTLRPWGGDVTVGSGTPVLPLSLTIGRWLSSASEVPLHLESLRHDTPPDGCRAVGERVAALAPRVALLVMGDGSARLTEKSPGYLHPGAAAYSERLEAALAGGRTVELDPGEAAEMWAAGRAAFQTLPAWPFTSLYSGAPYGVAYYVTAALAP</sequence>
<keyword evidence="2" id="KW-1185">Reference proteome</keyword>
<proteinExistence type="predicted"/>
<evidence type="ECO:0008006" key="3">
    <source>
        <dbReference type="Google" id="ProtNLM"/>
    </source>
</evidence>
<comment type="caution">
    <text evidence="1">The sequence shown here is derived from an EMBL/GenBank/DDBJ whole genome shotgun (WGS) entry which is preliminary data.</text>
</comment>
<protein>
    <recommendedName>
        <fullName evidence="3">Extradiol ring-cleavage dioxygenase class III enzyme subunit B domain-containing protein</fullName>
    </recommendedName>
</protein>
<reference evidence="1 2" key="1">
    <citation type="submission" date="2020-01" db="EMBL/GenBank/DDBJ databases">
        <title>Herbidospora sp. NEAU-GS84 nov., a novel actinomycete isolated from soil.</title>
        <authorList>
            <person name="Han L."/>
        </authorList>
    </citation>
    <scope>NUCLEOTIDE SEQUENCE [LARGE SCALE GENOMIC DNA]</scope>
    <source>
        <strain evidence="1 2">NEAU-GS84</strain>
    </source>
</reference>
<gene>
    <name evidence="1" type="ORF">GT755_15830</name>
</gene>
<evidence type="ECO:0000313" key="1">
    <source>
        <dbReference type="EMBL" id="NAS23157.1"/>
    </source>
</evidence>
<organism evidence="1 2">
    <name type="scientific">Herbidospora solisilvae</name>
    <dbReference type="NCBI Taxonomy" id="2696284"/>
    <lineage>
        <taxon>Bacteria</taxon>
        <taxon>Bacillati</taxon>
        <taxon>Actinomycetota</taxon>
        <taxon>Actinomycetes</taxon>
        <taxon>Streptosporangiales</taxon>
        <taxon>Streptosporangiaceae</taxon>
        <taxon>Herbidospora</taxon>
    </lineage>
</organism>
<dbReference type="AlphaFoldDB" id="A0A7C9P0G4"/>
<dbReference type="EMBL" id="WXEW01000004">
    <property type="protein sequence ID" value="NAS23157.1"/>
    <property type="molecule type" value="Genomic_DNA"/>
</dbReference>
<dbReference type="RefSeq" id="WP_161480453.1">
    <property type="nucleotide sequence ID" value="NZ_WXEW01000004.1"/>
</dbReference>
<name>A0A7C9P0G4_9ACTN</name>